<sequence length="270" mass="30339">MSPSEGLPSPENDVELLEGGNVSETVLRVGRTVRKPWLRSSSTVAELLRHLRRHGRAEVPEAYGRDSLGRQSLEFVPGVMADRSAPMTEEELHRLGAMIRRLHDLTLDFRPPREPVWDPLFPPERPEVICHNDLAPWNLVRSETPRDGDEEPWCLIDWDDAAPGSRMGDLGYAAHGFVPLHAGGDPGIDGRRLRALAEGYGCDVRQRRELPDAALRRVRAMFDVLEEGARTGRMPWARLHAEGHADHWGAAADHIARHRKAWIRTLTDAP</sequence>
<feature type="domain" description="Aminoglycoside phosphotransferase" evidence="1">
    <location>
        <begin position="118"/>
        <end position="201"/>
    </location>
</feature>
<evidence type="ECO:0000313" key="2">
    <source>
        <dbReference type="EMBL" id="MYR35173.1"/>
    </source>
</evidence>
<dbReference type="RefSeq" id="WP_161111938.1">
    <property type="nucleotide sequence ID" value="NZ_WWHY01000001.1"/>
</dbReference>
<dbReference type="AlphaFoldDB" id="A0A7K2IYZ0"/>
<comment type="caution">
    <text evidence="2">The sequence shown here is derived from an EMBL/GenBank/DDBJ whole genome shotgun (WGS) entry which is preliminary data.</text>
</comment>
<gene>
    <name evidence="2" type="ORF">GTW20_23660</name>
</gene>
<protein>
    <submittedName>
        <fullName evidence="2">Phosphotransferase</fullName>
    </submittedName>
</protein>
<evidence type="ECO:0000313" key="3">
    <source>
        <dbReference type="Proteomes" id="UP000467124"/>
    </source>
</evidence>
<dbReference type="Proteomes" id="UP000467124">
    <property type="component" value="Unassembled WGS sequence"/>
</dbReference>
<dbReference type="InterPro" id="IPR011009">
    <property type="entry name" value="Kinase-like_dom_sf"/>
</dbReference>
<dbReference type="Pfam" id="PF01636">
    <property type="entry name" value="APH"/>
    <property type="match status" value="1"/>
</dbReference>
<reference evidence="2 3" key="1">
    <citation type="journal article" date="2019" name="Nat. Commun.">
        <title>The antimicrobial potential of Streptomyces from insect microbiomes.</title>
        <authorList>
            <person name="Chevrette M.G."/>
            <person name="Carlson C.M."/>
            <person name="Ortega H.E."/>
            <person name="Thomas C."/>
            <person name="Ananiev G.E."/>
            <person name="Barns K.J."/>
            <person name="Book A.J."/>
            <person name="Cagnazzo J."/>
            <person name="Carlos C."/>
            <person name="Flanigan W."/>
            <person name="Grubbs K.J."/>
            <person name="Horn H.A."/>
            <person name="Hoffmann F.M."/>
            <person name="Klassen J.L."/>
            <person name="Knack J.J."/>
            <person name="Lewin G.R."/>
            <person name="McDonald B.R."/>
            <person name="Muller L."/>
            <person name="Melo W.G.P."/>
            <person name="Pinto-Tomas A.A."/>
            <person name="Schmitz A."/>
            <person name="Wendt-Pienkowski E."/>
            <person name="Wildman S."/>
            <person name="Zhao M."/>
            <person name="Zhang F."/>
            <person name="Bugni T.S."/>
            <person name="Andes D.R."/>
            <person name="Pupo M.T."/>
            <person name="Currie C.R."/>
        </authorList>
    </citation>
    <scope>NUCLEOTIDE SEQUENCE [LARGE SCALE GENOMIC DNA]</scope>
    <source>
        <strain evidence="2 3">SID5840</strain>
    </source>
</reference>
<evidence type="ECO:0000259" key="1">
    <source>
        <dbReference type="Pfam" id="PF01636"/>
    </source>
</evidence>
<dbReference type="Gene3D" id="3.90.1200.10">
    <property type="match status" value="1"/>
</dbReference>
<dbReference type="SUPFAM" id="SSF56112">
    <property type="entry name" value="Protein kinase-like (PK-like)"/>
    <property type="match status" value="1"/>
</dbReference>
<dbReference type="InterPro" id="IPR002575">
    <property type="entry name" value="Aminoglycoside_PTrfase"/>
</dbReference>
<name>A0A7K2IYZ0_9ACTN</name>
<organism evidence="2 3">
    <name type="scientific">Nocardiopsis alba</name>
    <dbReference type="NCBI Taxonomy" id="53437"/>
    <lineage>
        <taxon>Bacteria</taxon>
        <taxon>Bacillati</taxon>
        <taxon>Actinomycetota</taxon>
        <taxon>Actinomycetes</taxon>
        <taxon>Streptosporangiales</taxon>
        <taxon>Nocardiopsidaceae</taxon>
        <taxon>Nocardiopsis</taxon>
    </lineage>
</organism>
<dbReference type="GO" id="GO:0016740">
    <property type="term" value="F:transferase activity"/>
    <property type="evidence" value="ECO:0007669"/>
    <property type="project" value="UniProtKB-KW"/>
</dbReference>
<dbReference type="EMBL" id="WWHY01000001">
    <property type="protein sequence ID" value="MYR35173.1"/>
    <property type="molecule type" value="Genomic_DNA"/>
</dbReference>
<accession>A0A7K2IYZ0</accession>
<keyword evidence="2" id="KW-0808">Transferase</keyword>
<proteinExistence type="predicted"/>